<dbReference type="GO" id="GO:0003723">
    <property type="term" value="F:RNA binding"/>
    <property type="evidence" value="ECO:0007669"/>
    <property type="project" value="UniProtKB-KW"/>
</dbReference>
<keyword evidence="7 10" id="KW-0805">Transcription regulation</keyword>
<dbReference type="GO" id="GO:0044196">
    <property type="term" value="C:host cell nucleolus"/>
    <property type="evidence" value="ECO:0007669"/>
    <property type="project" value="UniProtKB-SubCell"/>
</dbReference>
<dbReference type="Proteomes" id="UP000258061">
    <property type="component" value="Segment"/>
</dbReference>
<organismHost>
    <name type="scientific">Cercopithecidae</name>
    <name type="common">Old World monkeys</name>
    <dbReference type="NCBI Taxonomy" id="9527"/>
</organismHost>
<evidence type="ECO:0000313" key="12">
    <source>
        <dbReference type="EMBL" id="AFV26286.1"/>
    </source>
</evidence>
<keyword evidence="4 10" id="KW-1048">Host nucleus</keyword>
<organismHost>
    <name type="scientific">Pan troglodytes</name>
    <name type="common">Chimpanzee</name>
    <dbReference type="NCBI Taxonomy" id="9598"/>
</organismHost>
<feature type="region of interest" description="Disordered" evidence="11">
    <location>
        <begin position="1"/>
        <end position="32"/>
    </location>
</feature>
<comment type="subcellular location">
    <subcellularLocation>
        <location evidence="1 10">Host nucleus</location>
        <location evidence="1 10">Host nucleolus</location>
    </subcellularLocation>
</comment>
<sequence>METPSKEQGSSLRSCNEHSSCTSEEAVGTPELASQEEEILWQLYRPLEECFNKCYCRSCCYHCQLCFVKKGLGITYARRPRTPKKAKAHTPFTSNQSVPNRTRHSQSKKE</sequence>
<evidence type="ECO:0000256" key="2">
    <source>
        <dbReference type="ARBA" id="ARBA00009398"/>
    </source>
</evidence>
<dbReference type="Gene3D" id="4.10.20.10">
    <property type="entry name" value="Tat domain"/>
    <property type="match status" value="1"/>
</dbReference>
<evidence type="ECO:0000313" key="13">
    <source>
        <dbReference type="Proteomes" id="UP000258061"/>
    </source>
</evidence>
<dbReference type="InterPro" id="IPR036963">
    <property type="entry name" value="Tat_dom_sf"/>
</dbReference>
<evidence type="ECO:0000256" key="9">
    <source>
        <dbReference type="ARBA" id="ARBA00023163"/>
    </source>
</evidence>
<keyword evidence="8 10" id="KW-0010">Activator</keyword>
<keyword evidence="9 10" id="KW-0804">Transcription</keyword>
<proteinExistence type="inferred from homology"/>
<name>K4MJ58_SIV</name>
<feature type="compositionally biased region" description="Basic residues" evidence="11">
    <location>
        <begin position="101"/>
        <end position="110"/>
    </location>
</feature>
<evidence type="ECO:0000256" key="11">
    <source>
        <dbReference type="SAM" id="MobiDB-lite"/>
    </source>
</evidence>
<keyword evidence="6 10" id="KW-0694">RNA-binding</keyword>
<evidence type="ECO:0000256" key="4">
    <source>
        <dbReference type="ARBA" id="ARBA00022562"/>
    </source>
</evidence>
<feature type="compositionally biased region" description="Basic residues" evidence="11">
    <location>
        <begin position="79"/>
        <end position="88"/>
    </location>
</feature>
<comment type="similarity">
    <text evidence="2 10">Belongs to the lentiviruses Tat family.</text>
</comment>
<dbReference type="Pfam" id="PF00539">
    <property type="entry name" value="Tat"/>
    <property type="match status" value="1"/>
</dbReference>
<keyword evidence="5" id="KW-0945">Host-virus interaction</keyword>
<feature type="compositionally biased region" description="Polar residues" evidence="11">
    <location>
        <begin position="1"/>
        <end position="23"/>
    </location>
</feature>
<evidence type="ECO:0000256" key="7">
    <source>
        <dbReference type="ARBA" id="ARBA00023015"/>
    </source>
</evidence>
<dbReference type="PRINTS" id="PR00055">
    <property type="entry name" value="HIVTATDOMAIN"/>
</dbReference>
<evidence type="ECO:0000256" key="10">
    <source>
        <dbReference type="RuleBase" id="RU003311"/>
    </source>
</evidence>
<organism evidence="12 13">
    <name type="scientific">Simian immunodeficiency virus</name>
    <name type="common">SIV</name>
    <dbReference type="NCBI Taxonomy" id="11723"/>
    <lineage>
        <taxon>Viruses</taxon>
        <taxon>Riboviria</taxon>
        <taxon>Pararnavirae</taxon>
        <taxon>Artverviricota</taxon>
        <taxon>Revtraviricetes</taxon>
        <taxon>Ortervirales</taxon>
        <taxon>Retroviridae</taxon>
        <taxon>Orthoretrovirinae</taxon>
        <taxon>Lentivirus</taxon>
        <taxon>Lentivirus simimdef</taxon>
    </lineage>
</organism>
<evidence type="ECO:0000256" key="6">
    <source>
        <dbReference type="ARBA" id="ARBA00022884"/>
    </source>
</evidence>
<dbReference type="InterPro" id="IPR001831">
    <property type="entry name" value="IV_Tat"/>
</dbReference>
<protein>
    <recommendedName>
        <fullName evidence="3 10">Protein Tat</fullName>
    </recommendedName>
</protein>
<feature type="region of interest" description="Disordered" evidence="11">
    <location>
        <begin position="79"/>
        <end position="110"/>
    </location>
</feature>
<feature type="compositionally biased region" description="Polar residues" evidence="11">
    <location>
        <begin position="91"/>
        <end position="100"/>
    </location>
</feature>
<reference evidence="12 13" key="1">
    <citation type="journal article" date="2012" name="J. Virol.">
        <title>Distinct evolutionary pressures underlie diversity in simian immunodeficiency virus and human immunodeficiency virus lineages.</title>
        <authorList>
            <person name="Fischer W."/>
            <person name="Apetrei C."/>
            <person name="Santiago M.L."/>
            <person name="Li Y."/>
            <person name="Gautam R."/>
            <person name="Pandrea I."/>
            <person name="Shaw G.M."/>
            <person name="Hahn B.H."/>
            <person name="Letvin N.L."/>
            <person name="Nabel G.J."/>
            <person name="Korber B.T."/>
        </authorList>
    </citation>
    <scope>NUCLEOTIDE SEQUENCE [LARGE SCALE GENOMIC DNA]</scope>
    <source>
        <strain evidence="12">SIVsmLIB1</strain>
    </source>
</reference>
<evidence type="ECO:0000256" key="5">
    <source>
        <dbReference type="ARBA" id="ARBA00022581"/>
    </source>
</evidence>
<dbReference type="GO" id="GO:0001070">
    <property type="term" value="F:RNA-binding transcription regulator activity"/>
    <property type="evidence" value="ECO:0007669"/>
    <property type="project" value="InterPro"/>
</dbReference>
<evidence type="ECO:0000256" key="1">
    <source>
        <dbReference type="ARBA" id="ARBA00004307"/>
    </source>
</evidence>
<evidence type="ECO:0000256" key="8">
    <source>
        <dbReference type="ARBA" id="ARBA00023159"/>
    </source>
</evidence>
<dbReference type="GO" id="GO:0050434">
    <property type="term" value="P:positive regulation of viral transcription"/>
    <property type="evidence" value="ECO:0007669"/>
    <property type="project" value="InterPro"/>
</dbReference>
<evidence type="ECO:0000256" key="3">
    <source>
        <dbReference type="ARBA" id="ARBA00022376"/>
    </source>
</evidence>
<dbReference type="EMBL" id="JX860431">
    <property type="protein sequence ID" value="AFV26286.1"/>
    <property type="molecule type" value="Genomic_DNA"/>
</dbReference>
<accession>K4MJ58</accession>